<keyword evidence="4" id="KW-1185">Reference proteome</keyword>
<dbReference type="Pfam" id="PF20152">
    <property type="entry name" value="DUF6534"/>
    <property type="match status" value="1"/>
</dbReference>
<reference evidence="3" key="1">
    <citation type="submission" date="2023-03" db="EMBL/GenBank/DDBJ databases">
        <title>Massive genome expansion in bonnet fungi (Mycena s.s.) driven by repeated elements and novel gene families across ecological guilds.</title>
        <authorList>
            <consortium name="Lawrence Berkeley National Laboratory"/>
            <person name="Harder C.B."/>
            <person name="Miyauchi S."/>
            <person name="Viragh M."/>
            <person name="Kuo A."/>
            <person name="Thoen E."/>
            <person name="Andreopoulos B."/>
            <person name="Lu D."/>
            <person name="Skrede I."/>
            <person name="Drula E."/>
            <person name="Henrissat B."/>
            <person name="Morin E."/>
            <person name="Kohler A."/>
            <person name="Barry K."/>
            <person name="LaButti K."/>
            <person name="Morin E."/>
            <person name="Salamov A."/>
            <person name="Lipzen A."/>
            <person name="Mereny Z."/>
            <person name="Hegedus B."/>
            <person name="Baldrian P."/>
            <person name="Stursova M."/>
            <person name="Weitz H."/>
            <person name="Taylor A."/>
            <person name="Grigoriev I.V."/>
            <person name="Nagy L.G."/>
            <person name="Martin F."/>
            <person name="Kauserud H."/>
        </authorList>
    </citation>
    <scope>NUCLEOTIDE SEQUENCE</scope>
    <source>
        <strain evidence="3">9144</strain>
    </source>
</reference>
<evidence type="ECO:0000313" key="3">
    <source>
        <dbReference type="EMBL" id="KAJ7196408.1"/>
    </source>
</evidence>
<evidence type="ECO:0000256" key="1">
    <source>
        <dbReference type="SAM" id="Phobius"/>
    </source>
</evidence>
<feature type="transmembrane region" description="Helical" evidence="1">
    <location>
        <begin position="64"/>
        <end position="89"/>
    </location>
</feature>
<feature type="domain" description="DUF6534" evidence="2">
    <location>
        <begin position="113"/>
        <end position="194"/>
    </location>
</feature>
<protein>
    <recommendedName>
        <fullName evidence="2">DUF6534 domain-containing protein</fullName>
    </recommendedName>
</protein>
<gene>
    <name evidence="3" type="ORF">GGX14DRAFT_545727</name>
</gene>
<dbReference type="InterPro" id="IPR045339">
    <property type="entry name" value="DUF6534"/>
</dbReference>
<feature type="transmembrane region" description="Helical" evidence="1">
    <location>
        <begin position="30"/>
        <end position="52"/>
    </location>
</feature>
<proteinExistence type="predicted"/>
<dbReference type="PANTHER" id="PTHR40465:SF1">
    <property type="entry name" value="DUF6534 DOMAIN-CONTAINING PROTEIN"/>
    <property type="match status" value="1"/>
</dbReference>
<dbReference type="Proteomes" id="UP001219525">
    <property type="component" value="Unassembled WGS sequence"/>
</dbReference>
<dbReference type="PANTHER" id="PTHR40465">
    <property type="entry name" value="CHROMOSOME 1, WHOLE GENOME SHOTGUN SEQUENCE"/>
    <property type="match status" value="1"/>
</dbReference>
<evidence type="ECO:0000259" key="2">
    <source>
        <dbReference type="Pfam" id="PF20152"/>
    </source>
</evidence>
<keyword evidence="1" id="KW-1133">Transmembrane helix</keyword>
<organism evidence="3 4">
    <name type="scientific">Mycena pura</name>
    <dbReference type="NCBI Taxonomy" id="153505"/>
    <lineage>
        <taxon>Eukaryota</taxon>
        <taxon>Fungi</taxon>
        <taxon>Dikarya</taxon>
        <taxon>Basidiomycota</taxon>
        <taxon>Agaricomycotina</taxon>
        <taxon>Agaricomycetes</taxon>
        <taxon>Agaricomycetidae</taxon>
        <taxon>Agaricales</taxon>
        <taxon>Marasmiineae</taxon>
        <taxon>Mycenaceae</taxon>
        <taxon>Mycena</taxon>
    </lineage>
</organism>
<feature type="transmembrane region" description="Helical" evidence="1">
    <location>
        <begin position="109"/>
        <end position="129"/>
    </location>
</feature>
<name>A0AAD6UW89_9AGAR</name>
<sequence>MDVAQTVILTHHGWWWIITAWCTPAMFTQVVWSGICIPFLSGLISAVVQIFYSRRIWILTKPGFMHAVCVLIVLLAVMQSTIAMVSALIVSQNPVLPTLLGLSREFSTWLAGSLVVDIIITVCMSYILVQAKNNTSWGPTESMLTRLINRLIQSGAATVMLAAISLALFVQIPETNYYYVPYTNSLMLNLNLRRPNGSYITEQASTGNVLPLSPLRSEGVHVRVEHATHNDIKWTSAVVVDPSSMEHNVNIHKID</sequence>
<dbReference type="EMBL" id="JARJCW010000084">
    <property type="protein sequence ID" value="KAJ7196408.1"/>
    <property type="molecule type" value="Genomic_DNA"/>
</dbReference>
<evidence type="ECO:0000313" key="4">
    <source>
        <dbReference type="Proteomes" id="UP001219525"/>
    </source>
</evidence>
<feature type="transmembrane region" description="Helical" evidence="1">
    <location>
        <begin position="150"/>
        <end position="170"/>
    </location>
</feature>
<dbReference type="AlphaFoldDB" id="A0AAD6UW89"/>
<keyword evidence="1" id="KW-0472">Membrane</keyword>
<comment type="caution">
    <text evidence="3">The sequence shown here is derived from an EMBL/GenBank/DDBJ whole genome shotgun (WGS) entry which is preliminary data.</text>
</comment>
<accession>A0AAD6UW89</accession>
<keyword evidence="1" id="KW-0812">Transmembrane</keyword>